<name>A0A285N787_9HYPH</name>
<evidence type="ECO:0000313" key="4">
    <source>
        <dbReference type="EMBL" id="SNZ05335.1"/>
    </source>
</evidence>
<dbReference type="InterPro" id="IPR029787">
    <property type="entry name" value="Nucleotide_cyclase"/>
</dbReference>
<feature type="domain" description="GGDEF" evidence="3">
    <location>
        <begin position="406"/>
        <end position="540"/>
    </location>
</feature>
<dbReference type="InterPro" id="IPR043128">
    <property type="entry name" value="Rev_trsase/Diguanyl_cyclase"/>
</dbReference>
<dbReference type="InterPro" id="IPR035965">
    <property type="entry name" value="PAS-like_dom_sf"/>
</dbReference>
<feature type="transmembrane region" description="Helical" evidence="1">
    <location>
        <begin position="21"/>
        <end position="40"/>
    </location>
</feature>
<dbReference type="Gene3D" id="3.20.20.450">
    <property type="entry name" value="EAL domain"/>
    <property type="match status" value="1"/>
</dbReference>
<dbReference type="CDD" id="cd01948">
    <property type="entry name" value="EAL"/>
    <property type="match status" value="1"/>
</dbReference>
<gene>
    <name evidence="4" type="ORF">SAMN06265368_0093</name>
</gene>
<dbReference type="InterPro" id="IPR035919">
    <property type="entry name" value="EAL_sf"/>
</dbReference>
<dbReference type="AlphaFoldDB" id="A0A285N787"/>
<organism evidence="4 5">
    <name type="scientific">Cohaesibacter gelatinilyticus</name>
    <dbReference type="NCBI Taxonomy" id="372072"/>
    <lineage>
        <taxon>Bacteria</taxon>
        <taxon>Pseudomonadati</taxon>
        <taxon>Pseudomonadota</taxon>
        <taxon>Alphaproteobacteria</taxon>
        <taxon>Hyphomicrobiales</taxon>
        <taxon>Cohaesibacteraceae</taxon>
    </lineage>
</organism>
<dbReference type="Proteomes" id="UP000219439">
    <property type="component" value="Unassembled WGS sequence"/>
</dbReference>
<dbReference type="CDD" id="cd01949">
    <property type="entry name" value="GGDEF"/>
    <property type="match status" value="1"/>
</dbReference>
<feature type="domain" description="EAL" evidence="2">
    <location>
        <begin position="549"/>
        <end position="804"/>
    </location>
</feature>
<dbReference type="Pfam" id="PF00990">
    <property type="entry name" value="GGDEF"/>
    <property type="match status" value="1"/>
</dbReference>
<dbReference type="SMART" id="SM00052">
    <property type="entry name" value="EAL"/>
    <property type="match status" value="1"/>
</dbReference>
<dbReference type="InterPro" id="IPR052155">
    <property type="entry name" value="Biofilm_reg_signaling"/>
</dbReference>
<evidence type="ECO:0000259" key="3">
    <source>
        <dbReference type="PROSITE" id="PS50887"/>
    </source>
</evidence>
<dbReference type="SUPFAM" id="SSF55785">
    <property type="entry name" value="PYP-like sensor domain (PAS domain)"/>
    <property type="match status" value="1"/>
</dbReference>
<dbReference type="PROSITE" id="PS50883">
    <property type="entry name" value="EAL"/>
    <property type="match status" value="1"/>
</dbReference>
<evidence type="ECO:0000256" key="1">
    <source>
        <dbReference type="SAM" id="Phobius"/>
    </source>
</evidence>
<dbReference type="SUPFAM" id="SSF141868">
    <property type="entry name" value="EAL domain-like"/>
    <property type="match status" value="1"/>
</dbReference>
<keyword evidence="1" id="KW-0472">Membrane</keyword>
<dbReference type="Pfam" id="PF00563">
    <property type="entry name" value="EAL"/>
    <property type="match status" value="1"/>
</dbReference>
<dbReference type="Gene3D" id="3.30.450.20">
    <property type="entry name" value="PAS domain"/>
    <property type="match status" value="2"/>
</dbReference>
<dbReference type="EMBL" id="OBEL01000001">
    <property type="protein sequence ID" value="SNZ05335.1"/>
    <property type="molecule type" value="Genomic_DNA"/>
</dbReference>
<dbReference type="InterPro" id="IPR001633">
    <property type="entry name" value="EAL_dom"/>
</dbReference>
<dbReference type="InterPro" id="IPR000160">
    <property type="entry name" value="GGDEF_dom"/>
</dbReference>
<evidence type="ECO:0000259" key="2">
    <source>
        <dbReference type="PROSITE" id="PS50883"/>
    </source>
</evidence>
<dbReference type="PANTHER" id="PTHR44757:SF2">
    <property type="entry name" value="BIOFILM ARCHITECTURE MAINTENANCE PROTEIN MBAA"/>
    <property type="match status" value="1"/>
</dbReference>
<dbReference type="PANTHER" id="PTHR44757">
    <property type="entry name" value="DIGUANYLATE CYCLASE DGCP"/>
    <property type="match status" value="1"/>
</dbReference>
<accession>A0A285N787</accession>
<protein>
    <submittedName>
        <fullName evidence="4">Diguanylate cyclase (GGDEF) domain-containing protein</fullName>
    </submittedName>
</protein>
<dbReference type="NCBIfam" id="TIGR00254">
    <property type="entry name" value="GGDEF"/>
    <property type="match status" value="1"/>
</dbReference>
<dbReference type="SUPFAM" id="SSF55073">
    <property type="entry name" value="Nucleotide cyclase"/>
    <property type="match status" value="1"/>
</dbReference>
<keyword evidence="1" id="KW-1133">Transmembrane helix</keyword>
<sequence length="834" mass="94223">MAFRDLREVIQRSEIRLRFTTVLLLGLPIIVIGTIIAWLMSNDNLQSHHAEGGLEAHPEVIFILVLACLIIAITSGLTYLIHSRNARRAMADVSLLNSIFEYFPGGLSYFDGDLTLKMANKDFYHLLDLPEDQLKVGCTFEDIIRFNAERGEYGTCNKDEQVSKRVKLARNPVPHELKRRTSSGRVLDIRGIPLPSGGFLTTYLDVTEQENTLSELQTKRQESLIATERLRTARDEQAKTHKHLISAINSMRNGFVIWDKDGRLVMANKTFRRVYADIKDSLNAGLPFEDFLFKGVEAGIWSIGDEDVETWIAEHVAYRNSNQDNEREITLNNGQQLIISERKLDNGDTIVTLIDVTNHRRREAELRDTKDKLEHIAFYDELTTLPNRARCQKDLDTHFSQISSASKFAIVQIDLDNFKRVNDTMGHAGGDFLLKTVGERLSLFSNQISSFKPYRWGGDEFIALVERKGDIPLDEICQEVTDLISIPVHFESKTFWPTVSLGIARYPEDGTDRESLMVFSDLALYKTKELGRDGYQFFTSEMKEQVDLESRIESELRVAIEEDQLDLYFQPQVSSSDESLTGIEALIRWNHPEHGLVPPSMFLDVSETNGLASQLGCLVFEKAMSAARQWTDLDLDFGKVAINLSPSHLKRTSLLDDFFSTMQRFDLAPDCLAVEFVESCLLDDPHADISNILETFRQRGIHVELDDFGTGYASLSHLSSVPIDGIKIDRSFVQNIENNSKGQAIVGVVMSMSKLMQLHVVCEGVETYEQFKAVSHISKCSIQGYMVAKPMSFADMTEWMHKGLNKGVLADPNTHPIVSQPAKALLAGKEIYSM</sequence>
<proteinExistence type="predicted"/>
<dbReference type="Gene3D" id="3.30.70.270">
    <property type="match status" value="1"/>
</dbReference>
<keyword evidence="5" id="KW-1185">Reference proteome</keyword>
<dbReference type="SMART" id="SM00267">
    <property type="entry name" value="GGDEF"/>
    <property type="match status" value="1"/>
</dbReference>
<feature type="transmembrane region" description="Helical" evidence="1">
    <location>
        <begin position="60"/>
        <end position="81"/>
    </location>
</feature>
<reference evidence="4 5" key="1">
    <citation type="submission" date="2017-09" db="EMBL/GenBank/DDBJ databases">
        <authorList>
            <person name="Ehlers B."/>
            <person name="Leendertz F.H."/>
        </authorList>
    </citation>
    <scope>NUCLEOTIDE SEQUENCE [LARGE SCALE GENOMIC DNA]</scope>
    <source>
        <strain evidence="4 5">DSM 18289</strain>
    </source>
</reference>
<dbReference type="Pfam" id="PF12860">
    <property type="entry name" value="PAS_7"/>
    <property type="match status" value="2"/>
</dbReference>
<evidence type="ECO:0000313" key="5">
    <source>
        <dbReference type="Proteomes" id="UP000219439"/>
    </source>
</evidence>
<keyword evidence="1" id="KW-0812">Transmembrane</keyword>
<dbReference type="PROSITE" id="PS50887">
    <property type="entry name" value="GGDEF"/>
    <property type="match status" value="1"/>
</dbReference>